<accession>A0A8T0UI08</accession>
<keyword evidence="2" id="KW-1185">Reference proteome</keyword>
<organism evidence="1 2">
    <name type="scientific">Panicum virgatum</name>
    <name type="common">Blackwell switchgrass</name>
    <dbReference type="NCBI Taxonomy" id="38727"/>
    <lineage>
        <taxon>Eukaryota</taxon>
        <taxon>Viridiplantae</taxon>
        <taxon>Streptophyta</taxon>
        <taxon>Embryophyta</taxon>
        <taxon>Tracheophyta</taxon>
        <taxon>Spermatophyta</taxon>
        <taxon>Magnoliopsida</taxon>
        <taxon>Liliopsida</taxon>
        <taxon>Poales</taxon>
        <taxon>Poaceae</taxon>
        <taxon>PACMAD clade</taxon>
        <taxon>Panicoideae</taxon>
        <taxon>Panicodae</taxon>
        <taxon>Paniceae</taxon>
        <taxon>Panicinae</taxon>
        <taxon>Panicum</taxon>
        <taxon>Panicum sect. Hiantes</taxon>
    </lineage>
</organism>
<proteinExistence type="predicted"/>
<dbReference type="EMBL" id="CM029042">
    <property type="protein sequence ID" value="KAG2620413.1"/>
    <property type="molecule type" value="Genomic_DNA"/>
</dbReference>
<evidence type="ECO:0000313" key="2">
    <source>
        <dbReference type="Proteomes" id="UP000823388"/>
    </source>
</evidence>
<sequence>MLDTVGHRKLVVEGFRKGAEGHPLMQNPDAHGCGPQGEATAGATLRQGDGCVLQASVVGSDWVRSSGSSLNLDEQNGWIDVTFAGSKRNRLNSRIEEVPDLNMSCLSCIGGTDVELRTGKNAGTSTTGDIPFEICADTNCTLKSSIG</sequence>
<dbReference type="Proteomes" id="UP000823388">
    <property type="component" value="Chromosome 3N"/>
</dbReference>
<reference evidence="1" key="1">
    <citation type="submission" date="2020-05" db="EMBL/GenBank/DDBJ databases">
        <title>WGS assembly of Panicum virgatum.</title>
        <authorList>
            <person name="Lovell J.T."/>
            <person name="Jenkins J."/>
            <person name="Shu S."/>
            <person name="Juenger T.E."/>
            <person name="Schmutz J."/>
        </authorList>
    </citation>
    <scope>NUCLEOTIDE SEQUENCE</scope>
    <source>
        <strain evidence="1">AP13</strain>
    </source>
</reference>
<gene>
    <name evidence="1" type="ORF">PVAP13_3NG091200</name>
</gene>
<comment type="caution">
    <text evidence="1">The sequence shown here is derived from an EMBL/GenBank/DDBJ whole genome shotgun (WGS) entry which is preliminary data.</text>
</comment>
<dbReference type="EMBL" id="CM029042">
    <property type="protein sequence ID" value="KAG2620414.1"/>
    <property type="molecule type" value="Genomic_DNA"/>
</dbReference>
<protein>
    <submittedName>
        <fullName evidence="1">Uncharacterized protein</fullName>
    </submittedName>
</protein>
<name>A0A8T0UI08_PANVG</name>
<evidence type="ECO:0000313" key="1">
    <source>
        <dbReference type="EMBL" id="KAG2620414.1"/>
    </source>
</evidence>
<dbReference type="AlphaFoldDB" id="A0A8T0UI08"/>